<proteinExistence type="predicted"/>
<name>A0AAE5A5E4_9NOCA</name>
<dbReference type="Pfam" id="PF14219">
    <property type="entry name" value="DUF4328"/>
    <property type="match status" value="1"/>
</dbReference>
<dbReference type="Proteomes" id="UP001185863">
    <property type="component" value="Unassembled WGS sequence"/>
</dbReference>
<gene>
    <name evidence="4" type="ORF">R4315_07625</name>
</gene>
<keyword evidence="2" id="KW-0812">Transmembrane</keyword>
<dbReference type="AlphaFoldDB" id="A0AAE5A5E4"/>
<feature type="region of interest" description="Disordered" evidence="1">
    <location>
        <begin position="299"/>
        <end position="323"/>
    </location>
</feature>
<feature type="transmembrane region" description="Helical" evidence="2">
    <location>
        <begin position="103"/>
        <end position="126"/>
    </location>
</feature>
<evidence type="ECO:0000256" key="1">
    <source>
        <dbReference type="SAM" id="MobiDB-lite"/>
    </source>
</evidence>
<feature type="transmembrane region" description="Helical" evidence="2">
    <location>
        <begin position="146"/>
        <end position="171"/>
    </location>
</feature>
<dbReference type="RefSeq" id="WP_317745289.1">
    <property type="nucleotide sequence ID" value="NZ_JAWLUQ010000004.1"/>
</dbReference>
<feature type="transmembrane region" description="Helical" evidence="2">
    <location>
        <begin position="192"/>
        <end position="214"/>
    </location>
</feature>
<evidence type="ECO:0000259" key="3">
    <source>
        <dbReference type="Pfam" id="PF14219"/>
    </source>
</evidence>
<evidence type="ECO:0000313" key="5">
    <source>
        <dbReference type="Proteomes" id="UP001185863"/>
    </source>
</evidence>
<feature type="transmembrane region" description="Helical" evidence="2">
    <location>
        <begin position="256"/>
        <end position="278"/>
    </location>
</feature>
<sequence length="323" mass="35217">MSVIQVCARCAGRWPVLGAPAQWCPRCHGVLLAPIRTEQQLSPDQRGFRWVARPPLRRGGLAADPPAPSPTPHYTDVPRWGLHDHVDASRGGRNWPEALADKAATFLIVTAGLYALAVPAELGRYAVLVWNRTRLVDPTVLAVSDAAVFVTQAGGMLFALLSGIGGVCWLLRIRRRTFARERRSDPRSAGELIVGCAVPGLNLVMPGVFLLEVVRRDPRAVTLVRAWWAMWVFGVVLLVFNWFWRSRPGLQAMADGVLLSAFTAMVAAATALLALLVLRRLEGRTLKGTKEAVTRWVIATDPPSESEPPAKNSGTPDQEAFAS</sequence>
<protein>
    <submittedName>
        <fullName evidence="4">DUF4328 domain-containing protein</fullName>
    </submittedName>
</protein>
<feature type="domain" description="DUF4328" evidence="3">
    <location>
        <begin position="132"/>
        <end position="282"/>
    </location>
</feature>
<comment type="caution">
    <text evidence="4">The sequence shown here is derived from an EMBL/GenBank/DDBJ whole genome shotgun (WGS) entry which is preliminary data.</text>
</comment>
<keyword evidence="2" id="KW-1133">Transmembrane helix</keyword>
<organism evidence="4 5">
    <name type="scientific">Rhodococcus oxybenzonivorans</name>
    <dbReference type="NCBI Taxonomy" id="1990687"/>
    <lineage>
        <taxon>Bacteria</taxon>
        <taxon>Bacillati</taxon>
        <taxon>Actinomycetota</taxon>
        <taxon>Actinomycetes</taxon>
        <taxon>Mycobacteriales</taxon>
        <taxon>Nocardiaceae</taxon>
        <taxon>Rhodococcus</taxon>
    </lineage>
</organism>
<accession>A0AAE5A5E4</accession>
<evidence type="ECO:0000313" key="4">
    <source>
        <dbReference type="EMBL" id="MDV7264411.1"/>
    </source>
</evidence>
<dbReference type="InterPro" id="IPR025565">
    <property type="entry name" value="DUF4328"/>
</dbReference>
<keyword evidence="2" id="KW-0472">Membrane</keyword>
<reference evidence="4" key="1">
    <citation type="submission" date="2023-10" db="EMBL/GenBank/DDBJ databases">
        <title>Development of a sustainable strategy for remediation of hydrocarbon-contaminated territories based on the waste exchange concept.</title>
        <authorList>
            <person name="Krivoruchko A."/>
        </authorList>
    </citation>
    <scope>NUCLEOTIDE SEQUENCE</scope>
    <source>
        <strain evidence="4">IEGM 68</strain>
    </source>
</reference>
<feature type="transmembrane region" description="Helical" evidence="2">
    <location>
        <begin position="226"/>
        <end position="244"/>
    </location>
</feature>
<dbReference type="EMBL" id="JAWLUP010000011">
    <property type="protein sequence ID" value="MDV7264411.1"/>
    <property type="molecule type" value="Genomic_DNA"/>
</dbReference>
<evidence type="ECO:0000256" key="2">
    <source>
        <dbReference type="SAM" id="Phobius"/>
    </source>
</evidence>